<evidence type="ECO:0000313" key="2">
    <source>
        <dbReference type="Proteomes" id="UP001207582"/>
    </source>
</evidence>
<proteinExistence type="predicted"/>
<name>A0ABT3J9F6_9RHOB</name>
<dbReference type="SUPFAM" id="SSF55729">
    <property type="entry name" value="Acyl-CoA N-acyltransferases (Nat)"/>
    <property type="match status" value="1"/>
</dbReference>
<evidence type="ECO:0000313" key="1">
    <source>
        <dbReference type="EMBL" id="MCW3784318.1"/>
    </source>
</evidence>
<comment type="caution">
    <text evidence="1">The sequence shown here is derived from an EMBL/GenBank/DDBJ whole genome shotgun (WGS) entry which is preliminary data.</text>
</comment>
<keyword evidence="2" id="KW-1185">Reference proteome</keyword>
<evidence type="ECO:0008006" key="3">
    <source>
        <dbReference type="Google" id="ProtNLM"/>
    </source>
</evidence>
<gene>
    <name evidence="1" type="ORF">OM960_22580</name>
</gene>
<protein>
    <recommendedName>
        <fullName evidence="3">N-acetyltransferase domain-containing protein</fullName>
    </recommendedName>
</protein>
<accession>A0ABT3J9F6</accession>
<reference evidence="1 2" key="1">
    <citation type="submission" date="2022-10" db="EMBL/GenBank/DDBJ databases">
        <title>Defluviimonas sp. CAU 1641 isolated from mud.</title>
        <authorList>
            <person name="Kim W."/>
        </authorList>
    </citation>
    <scope>NUCLEOTIDE SEQUENCE [LARGE SCALE GENOMIC DNA]</scope>
    <source>
        <strain evidence="1 2">CAU 1641</strain>
    </source>
</reference>
<dbReference type="Proteomes" id="UP001207582">
    <property type="component" value="Unassembled WGS sequence"/>
</dbReference>
<organism evidence="1 2">
    <name type="scientific">Defluviimonas salinarum</name>
    <dbReference type="NCBI Taxonomy" id="2992147"/>
    <lineage>
        <taxon>Bacteria</taxon>
        <taxon>Pseudomonadati</taxon>
        <taxon>Pseudomonadota</taxon>
        <taxon>Alphaproteobacteria</taxon>
        <taxon>Rhodobacterales</taxon>
        <taxon>Paracoccaceae</taxon>
        <taxon>Albidovulum</taxon>
    </lineage>
</organism>
<dbReference type="RefSeq" id="WP_264773568.1">
    <property type="nucleotide sequence ID" value="NZ_JAPDOG010000038.1"/>
</dbReference>
<dbReference type="EMBL" id="JAPDOG010000038">
    <property type="protein sequence ID" value="MCW3784318.1"/>
    <property type="molecule type" value="Genomic_DNA"/>
</dbReference>
<dbReference type="InterPro" id="IPR016181">
    <property type="entry name" value="Acyl_CoA_acyltransferase"/>
</dbReference>
<sequence>MRKADEIALDDEGEFLMTSTTVERFPDTNLLHYRVSVLGEKEDEIGYLDAYAWCSGDLYLQLEDRDLDDILFDFDAVSRDLSSLAYDFPEKLDAVEKKLGAFGCDIFPSTLLLLNTMSVHEDFRGQGVGLFLLHSMRDLMVGRDTIAILHATPFQETLAAAPEGLMRQREREARKKISAYYRADRSLGFFKPKRSADDILHVAHWVNQAMSDCHFGPVFRRLREAAAA</sequence>